<evidence type="ECO:0000313" key="3">
    <source>
        <dbReference type="Proteomes" id="UP001066276"/>
    </source>
</evidence>
<name>A0AAV7RN90_PLEWA</name>
<dbReference type="Proteomes" id="UP001066276">
    <property type="component" value="Chromosome 5"/>
</dbReference>
<feature type="region of interest" description="Disordered" evidence="1">
    <location>
        <begin position="77"/>
        <end position="96"/>
    </location>
</feature>
<feature type="region of interest" description="Disordered" evidence="1">
    <location>
        <begin position="47"/>
        <end position="66"/>
    </location>
</feature>
<protein>
    <submittedName>
        <fullName evidence="2">Uncharacterized protein</fullName>
    </submittedName>
</protein>
<evidence type="ECO:0000256" key="1">
    <source>
        <dbReference type="SAM" id="MobiDB-lite"/>
    </source>
</evidence>
<comment type="caution">
    <text evidence="2">The sequence shown here is derived from an EMBL/GenBank/DDBJ whole genome shotgun (WGS) entry which is preliminary data.</text>
</comment>
<organism evidence="2 3">
    <name type="scientific">Pleurodeles waltl</name>
    <name type="common">Iberian ribbed newt</name>
    <dbReference type="NCBI Taxonomy" id="8319"/>
    <lineage>
        <taxon>Eukaryota</taxon>
        <taxon>Metazoa</taxon>
        <taxon>Chordata</taxon>
        <taxon>Craniata</taxon>
        <taxon>Vertebrata</taxon>
        <taxon>Euteleostomi</taxon>
        <taxon>Amphibia</taxon>
        <taxon>Batrachia</taxon>
        <taxon>Caudata</taxon>
        <taxon>Salamandroidea</taxon>
        <taxon>Salamandridae</taxon>
        <taxon>Pleurodelinae</taxon>
        <taxon>Pleurodeles</taxon>
    </lineage>
</organism>
<evidence type="ECO:0000313" key="2">
    <source>
        <dbReference type="EMBL" id="KAJ1153428.1"/>
    </source>
</evidence>
<dbReference type="EMBL" id="JANPWB010000009">
    <property type="protein sequence ID" value="KAJ1153428.1"/>
    <property type="molecule type" value="Genomic_DNA"/>
</dbReference>
<dbReference type="AlphaFoldDB" id="A0AAV7RN90"/>
<gene>
    <name evidence="2" type="ORF">NDU88_006187</name>
</gene>
<sequence length="124" mass="14142">MVSFGARDWSDGVHLPVAAVDSRTRRREGWRHRTCWSSRWWAERVTPRAEEAAERPDLPRQERGAGGLPACGCAWDRSEGQNSGRTREVPGGPGQYHIRRELQNICKYPIPSDTSRVERWGEAD</sequence>
<proteinExistence type="predicted"/>
<accession>A0AAV7RN90</accession>
<keyword evidence="3" id="KW-1185">Reference proteome</keyword>
<feature type="compositionally biased region" description="Basic and acidic residues" evidence="1">
    <location>
        <begin position="47"/>
        <end position="63"/>
    </location>
</feature>
<reference evidence="2" key="1">
    <citation type="journal article" date="2022" name="bioRxiv">
        <title>Sequencing and chromosome-scale assembly of the giantPleurodeles waltlgenome.</title>
        <authorList>
            <person name="Brown T."/>
            <person name="Elewa A."/>
            <person name="Iarovenko S."/>
            <person name="Subramanian E."/>
            <person name="Araus A.J."/>
            <person name="Petzold A."/>
            <person name="Susuki M."/>
            <person name="Suzuki K.-i.T."/>
            <person name="Hayashi T."/>
            <person name="Toyoda A."/>
            <person name="Oliveira C."/>
            <person name="Osipova E."/>
            <person name="Leigh N.D."/>
            <person name="Simon A."/>
            <person name="Yun M.H."/>
        </authorList>
    </citation>
    <scope>NUCLEOTIDE SEQUENCE</scope>
    <source>
        <strain evidence="2">20211129_DDA</strain>
        <tissue evidence="2">Liver</tissue>
    </source>
</reference>